<dbReference type="OrthoDB" id="1098763at2759"/>
<evidence type="ECO:0000313" key="2">
    <source>
        <dbReference type="Proteomes" id="UP000504610"/>
    </source>
</evidence>
<dbReference type="KEGG" id="rsz:108825433"/>
<organism evidence="2 3">
    <name type="scientific">Raphanus sativus</name>
    <name type="common">Radish</name>
    <name type="synonym">Raphanus raphanistrum var. sativus</name>
    <dbReference type="NCBI Taxonomy" id="3726"/>
    <lineage>
        <taxon>Eukaryota</taxon>
        <taxon>Viridiplantae</taxon>
        <taxon>Streptophyta</taxon>
        <taxon>Embryophyta</taxon>
        <taxon>Tracheophyta</taxon>
        <taxon>Spermatophyta</taxon>
        <taxon>Magnoliopsida</taxon>
        <taxon>eudicotyledons</taxon>
        <taxon>Gunneridae</taxon>
        <taxon>Pentapetalae</taxon>
        <taxon>rosids</taxon>
        <taxon>malvids</taxon>
        <taxon>Brassicales</taxon>
        <taxon>Brassicaceae</taxon>
        <taxon>Brassiceae</taxon>
        <taxon>Raphanus</taxon>
    </lineage>
</organism>
<evidence type="ECO:0000313" key="3">
    <source>
        <dbReference type="RefSeq" id="XP_018454225.1"/>
    </source>
</evidence>
<dbReference type="PANTHER" id="PTHR31286">
    <property type="entry name" value="GLYCINE-RICH CELL WALL STRUCTURAL PROTEIN 1.8-LIKE"/>
    <property type="match status" value="1"/>
</dbReference>
<dbReference type="Proteomes" id="UP000504610">
    <property type="component" value="Chromosome 9"/>
</dbReference>
<proteinExistence type="predicted"/>
<protein>
    <submittedName>
        <fullName evidence="3">Uncharacterized protein LOC108825433</fullName>
    </submittedName>
</protein>
<dbReference type="RefSeq" id="XP_018454225.1">
    <property type="nucleotide sequence ID" value="XM_018598723.1"/>
</dbReference>
<accession>A0A6J0L248</accession>
<dbReference type="AlphaFoldDB" id="A0A6J0L248"/>
<name>A0A6J0L248_RAPSA</name>
<keyword evidence="2" id="KW-1185">Reference proteome</keyword>
<reference evidence="2" key="1">
    <citation type="journal article" date="2019" name="Database">
        <title>The radish genome database (RadishGD): an integrated information resource for radish genomics.</title>
        <authorList>
            <person name="Yu H.J."/>
            <person name="Baek S."/>
            <person name="Lee Y.J."/>
            <person name="Cho A."/>
            <person name="Mun J.H."/>
        </authorList>
    </citation>
    <scope>NUCLEOTIDE SEQUENCE [LARGE SCALE GENOMIC DNA]</scope>
    <source>
        <strain evidence="2">cv. WK10039</strain>
    </source>
</reference>
<dbReference type="InterPro" id="IPR040256">
    <property type="entry name" value="At4g02000-like"/>
</dbReference>
<evidence type="ECO:0000256" key="1">
    <source>
        <dbReference type="SAM" id="MobiDB-lite"/>
    </source>
</evidence>
<reference evidence="3" key="2">
    <citation type="submission" date="2025-08" db="UniProtKB">
        <authorList>
            <consortium name="RefSeq"/>
        </authorList>
    </citation>
    <scope>IDENTIFICATION</scope>
    <source>
        <tissue evidence="3">Leaf</tissue>
    </source>
</reference>
<feature type="region of interest" description="Disordered" evidence="1">
    <location>
        <begin position="317"/>
        <end position="336"/>
    </location>
</feature>
<dbReference type="GeneID" id="108825433"/>
<dbReference type="PANTHER" id="PTHR31286:SF133">
    <property type="entry name" value="TA11-LIKE NON-LTR RETROELEMENT PROTEIN-RELATED"/>
    <property type="match status" value="1"/>
</dbReference>
<sequence>MAAETGCVVQYKVDSNCRKLVEVELEKGFPERIAAADKQGNVSIVDVEYSWRPTKCKKCGHIGHKESRCLLRSDQTILPAKSVSNSGLIYVAQPTSDSAFVSVPVTPDIIIDAAATNSVPEAVQQCNNDDANVVGSVASQEAPLDYDSLAGPTVVTLPVQASHIEVSPRNFYLEGIKESNLVDQSTMAVVDDLVTLATISELENMITSPAFICINETTESPVLESATTLPVDNISATLAPLEDCSVQKKSIKFTEHSLGSNKFASLLSLEEEEDSLDSVEETDSMDFMTLSGKRILRERPVKPSAKTREILLQSSVYGRGNHGCGNRGRGNRGGRG</sequence>
<gene>
    <name evidence="3" type="primary">LOC108825433</name>
</gene>